<dbReference type="Proteomes" id="UP000824140">
    <property type="component" value="Unassembled WGS sequence"/>
</dbReference>
<dbReference type="SUPFAM" id="SSF55120">
    <property type="entry name" value="Pseudouridine synthase"/>
    <property type="match status" value="1"/>
</dbReference>
<comment type="function">
    <text evidence="5">Responsible for synthesis of pseudouridine from uracil.</text>
</comment>
<accession>A0A9D1K6V6</accession>
<dbReference type="GO" id="GO:0140098">
    <property type="term" value="F:catalytic activity, acting on RNA"/>
    <property type="evidence" value="ECO:0007669"/>
    <property type="project" value="UniProtKB-ARBA"/>
</dbReference>
<sequence length="290" mass="31881">MVKQIARSAMGASHRLFSQVKFAGGVLLDGERALANARVRAGQVLELRLAEEAAPQEAAARPAGAVNIVYEDEDLFVVDKCAPLPCQSSARQTGDTLEARMRAQMPGWTFRPVNRLDKGTSGLMVVARHAHAQDALQRDLHTDDFVREYLAVVEGAPQAEEGWIDAPIRKAAGATIRREVGEGGQNARTHFWVEKRGALSLVRLRLLTGRTHQIRVHMAYMGCPVFGDFLYGTESPRLPGRFALHSAYIAFRHPEGGERMAFASPLPEELARLLVEDAARKRAARGENVL</sequence>
<protein>
    <recommendedName>
        <fullName evidence="5">Pseudouridine synthase</fullName>
        <ecNumber evidence="5">5.4.99.-</ecNumber>
    </recommendedName>
</protein>
<dbReference type="InterPro" id="IPR006225">
    <property type="entry name" value="PsdUridine_synth_RluC/D"/>
</dbReference>
<comment type="similarity">
    <text evidence="2 5">Belongs to the pseudouridine synthase RluA family.</text>
</comment>
<dbReference type="PROSITE" id="PS50889">
    <property type="entry name" value="S4"/>
    <property type="match status" value="1"/>
</dbReference>
<gene>
    <name evidence="7" type="ORF">IAA84_12165</name>
</gene>
<dbReference type="PANTHER" id="PTHR21600:SF87">
    <property type="entry name" value="RNA PSEUDOURIDYLATE SYNTHASE DOMAIN-CONTAINING PROTEIN 1"/>
    <property type="match status" value="1"/>
</dbReference>
<dbReference type="InterPro" id="IPR006224">
    <property type="entry name" value="PsdUridine_synth_RluA-like_CS"/>
</dbReference>
<evidence type="ECO:0000256" key="5">
    <source>
        <dbReference type="RuleBase" id="RU362028"/>
    </source>
</evidence>
<dbReference type="CDD" id="cd02869">
    <property type="entry name" value="PseudoU_synth_RluA_like"/>
    <property type="match status" value="1"/>
</dbReference>
<proteinExistence type="inferred from homology"/>
<evidence type="ECO:0000256" key="3">
    <source>
        <dbReference type="PIRSR" id="PIRSR606225-1"/>
    </source>
</evidence>
<keyword evidence="5" id="KW-0413">Isomerase</keyword>
<dbReference type="InterPro" id="IPR050188">
    <property type="entry name" value="RluA_PseudoU_synthase"/>
</dbReference>
<dbReference type="PROSITE" id="PS01129">
    <property type="entry name" value="PSI_RLU"/>
    <property type="match status" value="1"/>
</dbReference>
<reference evidence="7" key="2">
    <citation type="journal article" date="2021" name="PeerJ">
        <title>Extensive microbial diversity within the chicken gut microbiome revealed by metagenomics and culture.</title>
        <authorList>
            <person name="Gilroy R."/>
            <person name="Ravi A."/>
            <person name="Getino M."/>
            <person name="Pursley I."/>
            <person name="Horton D.L."/>
            <person name="Alikhan N.F."/>
            <person name="Baker D."/>
            <person name="Gharbi K."/>
            <person name="Hall N."/>
            <person name="Watson M."/>
            <person name="Adriaenssens E.M."/>
            <person name="Foster-Nyarko E."/>
            <person name="Jarju S."/>
            <person name="Secka A."/>
            <person name="Antonio M."/>
            <person name="Oren A."/>
            <person name="Chaudhuri R.R."/>
            <person name="La Ragione R."/>
            <person name="Hildebrand F."/>
            <person name="Pallen M.J."/>
        </authorList>
    </citation>
    <scope>NUCLEOTIDE SEQUENCE</scope>
    <source>
        <strain evidence="7">13766</strain>
    </source>
</reference>
<dbReference type="InterPro" id="IPR020103">
    <property type="entry name" value="PsdUridine_synth_cat_dom_sf"/>
</dbReference>
<evidence type="ECO:0000256" key="1">
    <source>
        <dbReference type="ARBA" id="ARBA00000073"/>
    </source>
</evidence>
<dbReference type="EMBL" id="DVJN01000228">
    <property type="protein sequence ID" value="HIS93761.1"/>
    <property type="molecule type" value="Genomic_DNA"/>
</dbReference>
<name>A0A9D1K6V6_9FIRM</name>
<comment type="catalytic activity">
    <reaction evidence="1 5">
        <text>a uridine in RNA = a pseudouridine in RNA</text>
        <dbReference type="Rhea" id="RHEA:48348"/>
        <dbReference type="Rhea" id="RHEA-COMP:12068"/>
        <dbReference type="Rhea" id="RHEA-COMP:12069"/>
        <dbReference type="ChEBI" id="CHEBI:65314"/>
        <dbReference type="ChEBI" id="CHEBI:65315"/>
    </reaction>
</comment>
<feature type="domain" description="Pseudouridine synthase RsuA/RluA-like" evidence="6">
    <location>
        <begin position="74"/>
        <end position="219"/>
    </location>
</feature>
<dbReference type="AlphaFoldDB" id="A0A9D1K6V6"/>
<dbReference type="InterPro" id="IPR006145">
    <property type="entry name" value="PsdUridine_synth_RsuA/RluA"/>
</dbReference>
<dbReference type="EC" id="5.4.99.-" evidence="5"/>
<dbReference type="NCBIfam" id="TIGR00005">
    <property type="entry name" value="rluA_subfam"/>
    <property type="match status" value="1"/>
</dbReference>
<evidence type="ECO:0000259" key="6">
    <source>
        <dbReference type="Pfam" id="PF00849"/>
    </source>
</evidence>
<feature type="active site" evidence="3">
    <location>
        <position position="117"/>
    </location>
</feature>
<dbReference type="GO" id="GO:0000455">
    <property type="term" value="P:enzyme-directed rRNA pseudouridine synthesis"/>
    <property type="evidence" value="ECO:0007669"/>
    <property type="project" value="TreeGrafter"/>
</dbReference>
<evidence type="ECO:0000256" key="2">
    <source>
        <dbReference type="ARBA" id="ARBA00010876"/>
    </source>
</evidence>
<organism evidence="7 8">
    <name type="scientific">Candidatus Alectryocaccomicrobium excrementavium</name>
    <dbReference type="NCBI Taxonomy" id="2840668"/>
    <lineage>
        <taxon>Bacteria</taxon>
        <taxon>Bacillati</taxon>
        <taxon>Bacillota</taxon>
        <taxon>Clostridia</taxon>
        <taxon>Candidatus Alectryocaccomicrobium</taxon>
    </lineage>
</organism>
<dbReference type="PANTHER" id="PTHR21600">
    <property type="entry name" value="MITOCHONDRIAL RNA PSEUDOURIDINE SYNTHASE"/>
    <property type="match status" value="1"/>
</dbReference>
<dbReference type="GO" id="GO:0009982">
    <property type="term" value="F:pseudouridine synthase activity"/>
    <property type="evidence" value="ECO:0007669"/>
    <property type="project" value="InterPro"/>
</dbReference>
<evidence type="ECO:0000313" key="7">
    <source>
        <dbReference type="EMBL" id="HIS93761.1"/>
    </source>
</evidence>
<evidence type="ECO:0000256" key="4">
    <source>
        <dbReference type="PROSITE-ProRule" id="PRU00182"/>
    </source>
</evidence>
<comment type="caution">
    <text evidence="7">The sequence shown here is derived from an EMBL/GenBank/DDBJ whole genome shotgun (WGS) entry which is preliminary data.</text>
</comment>
<dbReference type="Gene3D" id="3.30.2350.10">
    <property type="entry name" value="Pseudouridine synthase"/>
    <property type="match status" value="1"/>
</dbReference>
<evidence type="ECO:0000313" key="8">
    <source>
        <dbReference type="Proteomes" id="UP000824140"/>
    </source>
</evidence>
<dbReference type="Pfam" id="PF00849">
    <property type="entry name" value="PseudoU_synth_2"/>
    <property type="match status" value="1"/>
</dbReference>
<reference evidence="7" key="1">
    <citation type="submission" date="2020-10" db="EMBL/GenBank/DDBJ databases">
        <authorList>
            <person name="Gilroy R."/>
        </authorList>
    </citation>
    <scope>NUCLEOTIDE SEQUENCE</scope>
    <source>
        <strain evidence="7">13766</strain>
    </source>
</reference>
<keyword evidence="4" id="KW-0694">RNA-binding</keyword>
<dbReference type="GO" id="GO:0003723">
    <property type="term" value="F:RNA binding"/>
    <property type="evidence" value="ECO:0007669"/>
    <property type="project" value="UniProtKB-KW"/>
</dbReference>